<comment type="caution">
    <text evidence="2">The sequence shown here is derived from an EMBL/GenBank/DDBJ whole genome shotgun (WGS) entry which is preliminary data.</text>
</comment>
<accession>A0A420V9L3</accession>
<sequence>MTGRKTYEVVAKRWKRGWELHIAGAGVTQSRTLLDAEGMVRDYVAALTEAHPDSFDVVITPEIGAGADGEILDLREADREAEAARERAAALRRNLARRLDSLGLSGREIASVLHVSPQRVSQLLDRARERGGRRGATS</sequence>
<evidence type="ECO:0000256" key="1">
    <source>
        <dbReference type="SAM" id="Coils"/>
    </source>
</evidence>
<evidence type="ECO:0000313" key="3">
    <source>
        <dbReference type="Proteomes" id="UP000028058"/>
    </source>
</evidence>
<keyword evidence="1" id="KW-0175">Coiled coil</keyword>
<dbReference type="EMBL" id="JNAD02000001">
    <property type="protein sequence ID" value="RKM99050.1"/>
    <property type="molecule type" value="Genomic_DNA"/>
</dbReference>
<organism evidence="2 3">
    <name type="scientific">Streptomyces xinghaiensis</name>
    <dbReference type="NCBI Taxonomy" id="1038928"/>
    <lineage>
        <taxon>Bacteria</taxon>
        <taxon>Bacillati</taxon>
        <taxon>Actinomycetota</taxon>
        <taxon>Actinomycetes</taxon>
        <taxon>Kitasatosporales</taxon>
        <taxon>Streptomycetaceae</taxon>
        <taxon>Streptomyces</taxon>
    </lineage>
</organism>
<feature type="coiled-coil region" evidence="1">
    <location>
        <begin position="67"/>
        <end position="94"/>
    </location>
</feature>
<reference evidence="2 3" key="1">
    <citation type="journal article" date="2014" name="Genome Announc.">
        <title>Draft Genome Sequence of Streptomyces fradiae ATCC 19609, a Strain Highly Sensitive to Antibiotics.</title>
        <authorList>
            <person name="Bekker O.B."/>
            <person name="Klimina K.M."/>
            <person name="Vatlin A.A."/>
            <person name="Zakharevich N.V."/>
            <person name="Kasianov A.S."/>
            <person name="Danilenko V.N."/>
        </authorList>
    </citation>
    <scope>NUCLEOTIDE SEQUENCE [LARGE SCALE GENOMIC DNA]</scope>
    <source>
        <strain evidence="2 3">ATCC 19609</strain>
    </source>
</reference>
<dbReference type="Proteomes" id="UP000028058">
    <property type="component" value="Unassembled WGS sequence"/>
</dbReference>
<gene>
    <name evidence="2" type="ORF">SFRA_002230</name>
</gene>
<dbReference type="OrthoDB" id="3731619at2"/>
<evidence type="ECO:0000313" key="2">
    <source>
        <dbReference type="EMBL" id="RKM99050.1"/>
    </source>
</evidence>
<keyword evidence="3" id="KW-1185">Reference proteome</keyword>
<name>A0A420V9L3_9ACTN</name>
<proteinExistence type="predicted"/>
<dbReference type="AlphaFoldDB" id="A0A420V9L3"/>
<dbReference type="RefSeq" id="WP_043462085.1">
    <property type="nucleotide sequence ID" value="NZ_CP134822.1"/>
</dbReference>
<protein>
    <submittedName>
        <fullName evidence="2">Uncharacterized protein</fullName>
    </submittedName>
</protein>
<dbReference type="Gene3D" id="1.10.10.60">
    <property type="entry name" value="Homeodomain-like"/>
    <property type="match status" value="1"/>
</dbReference>